<evidence type="ECO:0000256" key="2">
    <source>
        <dbReference type="ARBA" id="ARBA00022448"/>
    </source>
</evidence>
<dbReference type="PANTHER" id="PTHR13414">
    <property type="entry name" value="HUEL-CATION TRANSPORTER"/>
    <property type="match status" value="1"/>
</dbReference>
<dbReference type="Proteomes" id="UP001162131">
    <property type="component" value="Unassembled WGS sequence"/>
</dbReference>
<dbReference type="GO" id="GO:0005783">
    <property type="term" value="C:endoplasmic reticulum"/>
    <property type="evidence" value="ECO:0007669"/>
    <property type="project" value="TreeGrafter"/>
</dbReference>
<dbReference type="GO" id="GO:0008324">
    <property type="term" value="F:monoatomic cation transmembrane transporter activity"/>
    <property type="evidence" value="ECO:0007669"/>
    <property type="project" value="InterPro"/>
</dbReference>
<dbReference type="Pfam" id="PF01545">
    <property type="entry name" value="Cation_efflux"/>
    <property type="match status" value="1"/>
</dbReference>
<comment type="caution">
    <text evidence="8">The sequence shown here is derived from an EMBL/GenBank/DDBJ whole genome shotgun (WGS) entry which is preliminary data.</text>
</comment>
<dbReference type="EMBL" id="CAJZBQ010000017">
    <property type="protein sequence ID" value="CAG9316901.1"/>
    <property type="molecule type" value="Genomic_DNA"/>
</dbReference>
<evidence type="ECO:0000256" key="6">
    <source>
        <dbReference type="SAM" id="Phobius"/>
    </source>
</evidence>
<name>A0AAU9IYX8_9CILI</name>
<reference evidence="8" key="1">
    <citation type="submission" date="2021-09" db="EMBL/GenBank/DDBJ databases">
        <authorList>
            <consortium name="AG Swart"/>
            <person name="Singh M."/>
            <person name="Singh A."/>
            <person name="Seah K."/>
            <person name="Emmerich C."/>
        </authorList>
    </citation>
    <scope>NUCLEOTIDE SEQUENCE</scope>
    <source>
        <strain evidence="8">ATCC30299</strain>
    </source>
</reference>
<keyword evidence="3 6" id="KW-0812">Transmembrane</keyword>
<keyword evidence="9" id="KW-1185">Reference proteome</keyword>
<keyword evidence="2" id="KW-0813">Transport</keyword>
<dbReference type="Gene3D" id="1.20.1510.10">
    <property type="entry name" value="Cation efflux protein transmembrane domain"/>
    <property type="match status" value="1"/>
</dbReference>
<proteinExistence type="predicted"/>
<dbReference type="GO" id="GO:0006882">
    <property type="term" value="P:intracellular zinc ion homeostasis"/>
    <property type="evidence" value="ECO:0007669"/>
    <property type="project" value="TreeGrafter"/>
</dbReference>
<evidence type="ECO:0000313" key="9">
    <source>
        <dbReference type="Proteomes" id="UP001162131"/>
    </source>
</evidence>
<evidence type="ECO:0000256" key="3">
    <source>
        <dbReference type="ARBA" id="ARBA00022692"/>
    </source>
</evidence>
<dbReference type="InterPro" id="IPR040177">
    <property type="entry name" value="SLC30A9"/>
</dbReference>
<comment type="subcellular location">
    <subcellularLocation>
        <location evidence="1">Membrane</location>
        <topology evidence="1">Multi-pass membrane protein</topology>
    </subcellularLocation>
</comment>
<accession>A0AAU9IYX8</accession>
<feature type="transmembrane region" description="Helical" evidence="6">
    <location>
        <begin position="88"/>
        <end position="106"/>
    </location>
</feature>
<evidence type="ECO:0000259" key="7">
    <source>
        <dbReference type="Pfam" id="PF01545"/>
    </source>
</evidence>
<sequence>MIKKLVTWFTKPKDSNRAMIWRELYADVFQNCLKFCAYSVSGSQAMKAENMRAFFDFLNHLVMLGANKSSERLPDINYNYGYGRIKNLAVIVPGLCFFLSGVYNFSTPMAQVFYFKEAAELLTITPASFSLIFLSSFVEFWLFYKNLGNIKEFPASLSFKESLKGRLKLSYDIITQKIDIDPIQNAIAIENVLAVMGVCTPIATSALYYVTNLWWLDPLGQAINGVIQMYLGYLIIEDNSKILIDKSVNEEYMKKVREFISSRNGVLKVWKLKSKYLNSTEYSIAIDIAYDPKKISSSVVEELKSDIEQASKGRSEEEIKQLITKATEFVLVKTDEFNRGLKIEVKQQFPDVADIDIEQLKIRPISKDEYRSS</sequence>
<evidence type="ECO:0000256" key="4">
    <source>
        <dbReference type="ARBA" id="ARBA00022989"/>
    </source>
</evidence>
<dbReference type="GO" id="GO:0006829">
    <property type="term" value="P:zinc ion transport"/>
    <property type="evidence" value="ECO:0007669"/>
    <property type="project" value="InterPro"/>
</dbReference>
<evidence type="ECO:0000313" key="8">
    <source>
        <dbReference type="EMBL" id="CAG9316901.1"/>
    </source>
</evidence>
<protein>
    <recommendedName>
        <fullName evidence="7">Cation efflux protein transmembrane domain-containing protein</fullName>
    </recommendedName>
</protein>
<dbReference type="SUPFAM" id="SSF161111">
    <property type="entry name" value="Cation efflux protein transmembrane domain-like"/>
    <property type="match status" value="1"/>
</dbReference>
<evidence type="ECO:0000256" key="5">
    <source>
        <dbReference type="ARBA" id="ARBA00023136"/>
    </source>
</evidence>
<feature type="transmembrane region" description="Helical" evidence="6">
    <location>
        <begin position="126"/>
        <end position="144"/>
    </location>
</feature>
<keyword evidence="5 6" id="KW-0472">Membrane</keyword>
<dbReference type="GO" id="GO:0016020">
    <property type="term" value="C:membrane"/>
    <property type="evidence" value="ECO:0007669"/>
    <property type="project" value="UniProtKB-SubCell"/>
</dbReference>
<dbReference type="InterPro" id="IPR027469">
    <property type="entry name" value="Cation_efflux_TMD_sf"/>
</dbReference>
<dbReference type="InterPro" id="IPR058533">
    <property type="entry name" value="Cation_efflux_TM"/>
</dbReference>
<dbReference type="AlphaFoldDB" id="A0AAU9IYX8"/>
<keyword evidence="4 6" id="KW-1133">Transmembrane helix</keyword>
<dbReference type="PANTHER" id="PTHR13414:SF9">
    <property type="entry name" value="PROTON-COUPLED ZINC ANTIPORTER SLC30A9, MITOCHONDRIAL"/>
    <property type="match status" value="1"/>
</dbReference>
<gene>
    <name evidence="8" type="ORF">BSTOLATCC_MIC17533</name>
</gene>
<feature type="domain" description="Cation efflux protein transmembrane" evidence="7">
    <location>
        <begin position="24"/>
        <end position="244"/>
    </location>
</feature>
<organism evidence="8 9">
    <name type="scientific">Blepharisma stoltei</name>
    <dbReference type="NCBI Taxonomy" id="1481888"/>
    <lineage>
        <taxon>Eukaryota</taxon>
        <taxon>Sar</taxon>
        <taxon>Alveolata</taxon>
        <taxon>Ciliophora</taxon>
        <taxon>Postciliodesmatophora</taxon>
        <taxon>Heterotrichea</taxon>
        <taxon>Heterotrichida</taxon>
        <taxon>Blepharismidae</taxon>
        <taxon>Blepharisma</taxon>
    </lineage>
</organism>
<evidence type="ECO:0000256" key="1">
    <source>
        <dbReference type="ARBA" id="ARBA00004141"/>
    </source>
</evidence>